<feature type="transmembrane region" description="Helical" evidence="1">
    <location>
        <begin position="44"/>
        <end position="63"/>
    </location>
</feature>
<sequence length="70" mass="7247">MGDTKHWYRSKTVWGALIAVAASLLQVAGLQLGPDVQADLVELIVTSAGVVGGLLAIYGRIVADSGIRGK</sequence>
<reference evidence="2 3" key="1">
    <citation type="submission" date="2022-04" db="EMBL/GenBank/DDBJ databases">
        <title>Rhizobium coralii sp. nov., isolated from coral Turbinaria peltata.</title>
        <authorList>
            <person name="Sun H."/>
        </authorList>
    </citation>
    <scope>NUCLEOTIDE SEQUENCE [LARGE SCALE GENOMIC DNA]</scope>
    <source>
        <strain evidence="2 3">NTR19</strain>
    </source>
</reference>
<evidence type="ECO:0000313" key="2">
    <source>
        <dbReference type="EMBL" id="MCK8781764.1"/>
    </source>
</evidence>
<comment type="caution">
    <text evidence="2">The sequence shown here is derived from an EMBL/GenBank/DDBJ whole genome shotgun (WGS) entry which is preliminary data.</text>
</comment>
<evidence type="ECO:0000256" key="1">
    <source>
        <dbReference type="SAM" id="Phobius"/>
    </source>
</evidence>
<feature type="transmembrane region" description="Helical" evidence="1">
    <location>
        <begin position="12"/>
        <end position="32"/>
    </location>
</feature>
<organism evidence="2 3">
    <name type="scientific">Neorhizobium turbinariae</name>
    <dbReference type="NCBI Taxonomy" id="2937795"/>
    <lineage>
        <taxon>Bacteria</taxon>
        <taxon>Pseudomonadati</taxon>
        <taxon>Pseudomonadota</taxon>
        <taxon>Alphaproteobacteria</taxon>
        <taxon>Hyphomicrobiales</taxon>
        <taxon>Rhizobiaceae</taxon>
        <taxon>Rhizobium/Agrobacterium group</taxon>
        <taxon>Neorhizobium</taxon>
    </lineage>
</organism>
<protein>
    <recommendedName>
        <fullName evidence="4">Holin</fullName>
    </recommendedName>
</protein>
<gene>
    <name evidence="2" type="ORF">M0654_17420</name>
</gene>
<accession>A0ABT0IV99</accession>
<dbReference type="RefSeq" id="WP_248684174.1">
    <property type="nucleotide sequence ID" value="NZ_JALPRY010000019.1"/>
</dbReference>
<keyword evidence="1" id="KW-1133">Transmembrane helix</keyword>
<dbReference type="Proteomes" id="UP001202827">
    <property type="component" value="Unassembled WGS sequence"/>
</dbReference>
<evidence type="ECO:0000313" key="3">
    <source>
        <dbReference type="Proteomes" id="UP001202827"/>
    </source>
</evidence>
<proteinExistence type="predicted"/>
<dbReference type="EMBL" id="JALPRY010000019">
    <property type="protein sequence ID" value="MCK8781764.1"/>
    <property type="molecule type" value="Genomic_DNA"/>
</dbReference>
<evidence type="ECO:0008006" key="4">
    <source>
        <dbReference type="Google" id="ProtNLM"/>
    </source>
</evidence>
<keyword evidence="1" id="KW-0812">Transmembrane</keyword>
<keyword evidence="3" id="KW-1185">Reference proteome</keyword>
<keyword evidence="1" id="KW-0472">Membrane</keyword>
<name>A0ABT0IV99_9HYPH</name>